<accession>A0A5M6ILW1</accession>
<dbReference type="PANTHER" id="PTHR46496">
    <property type="match status" value="1"/>
</dbReference>
<dbReference type="GO" id="GO:0071949">
    <property type="term" value="F:FAD binding"/>
    <property type="evidence" value="ECO:0007669"/>
    <property type="project" value="InterPro"/>
</dbReference>
<dbReference type="AlphaFoldDB" id="A0A5M6ILW1"/>
<dbReference type="OrthoDB" id="4230779at2"/>
<comment type="caution">
    <text evidence="2">The sequence shown here is derived from an EMBL/GenBank/DDBJ whole genome shotgun (WGS) entry which is preliminary data.</text>
</comment>
<organism evidence="2 3">
    <name type="scientific">Rhodovastum atsumiense</name>
    <dbReference type="NCBI Taxonomy" id="504468"/>
    <lineage>
        <taxon>Bacteria</taxon>
        <taxon>Pseudomonadati</taxon>
        <taxon>Pseudomonadota</taxon>
        <taxon>Alphaproteobacteria</taxon>
        <taxon>Acetobacterales</taxon>
        <taxon>Acetobacteraceae</taxon>
        <taxon>Rhodovastum</taxon>
    </lineage>
</organism>
<proteinExistence type="predicted"/>
<keyword evidence="3" id="KW-1185">Reference proteome</keyword>
<feature type="domain" description="FAD-binding" evidence="1">
    <location>
        <begin position="4"/>
        <end position="341"/>
    </location>
</feature>
<dbReference type="Pfam" id="PF01494">
    <property type="entry name" value="FAD_binding_3"/>
    <property type="match status" value="1"/>
</dbReference>
<protein>
    <submittedName>
        <fullName evidence="2">NAD(P)-binding protein</fullName>
    </submittedName>
</protein>
<dbReference type="RefSeq" id="WP_150044163.1">
    <property type="nucleotide sequence ID" value="NZ_OW485601.1"/>
</dbReference>
<dbReference type="PRINTS" id="PR00420">
    <property type="entry name" value="RNGMNOXGNASE"/>
</dbReference>
<evidence type="ECO:0000313" key="2">
    <source>
        <dbReference type="EMBL" id="KAA5609182.1"/>
    </source>
</evidence>
<evidence type="ECO:0000259" key="1">
    <source>
        <dbReference type="Pfam" id="PF01494"/>
    </source>
</evidence>
<evidence type="ECO:0000313" key="3">
    <source>
        <dbReference type="Proteomes" id="UP000325255"/>
    </source>
</evidence>
<reference evidence="2 3" key="1">
    <citation type="submission" date="2019-09" db="EMBL/GenBank/DDBJ databases">
        <title>Genome sequence of Rhodovastum atsumiense, a diverse member of the Acetobacteraceae family of non-sulfur purple photosynthetic bacteria.</title>
        <authorList>
            <person name="Meyer T."/>
            <person name="Kyndt J."/>
        </authorList>
    </citation>
    <scope>NUCLEOTIDE SEQUENCE [LARGE SCALE GENOMIC DNA]</scope>
    <source>
        <strain evidence="2 3">DSM 21279</strain>
    </source>
</reference>
<dbReference type="InterPro" id="IPR002938">
    <property type="entry name" value="FAD-bd"/>
</dbReference>
<dbReference type="EMBL" id="VWPK01000057">
    <property type="protein sequence ID" value="KAA5609182.1"/>
    <property type="molecule type" value="Genomic_DNA"/>
</dbReference>
<dbReference type="Proteomes" id="UP000325255">
    <property type="component" value="Unassembled WGS sequence"/>
</dbReference>
<dbReference type="PANTHER" id="PTHR46496:SF4">
    <property type="entry name" value="ZEAXANTHIN EPOXIDASE"/>
    <property type="match status" value="1"/>
</dbReference>
<dbReference type="InterPro" id="IPR036188">
    <property type="entry name" value="FAD/NAD-bd_sf"/>
</dbReference>
<sequence>MTRKVVIAGGGLGGLAAAIALRRQGIDAEVYEKARDLRPIGAGLSVAPNGLKALRAIDPAIVDALRPRGSEAACFHLRRAGGELVATTPTTHEERYGAPVLNLLWSRLQETLAGFLPGDAIHLGHRLAGFTQQADHVVTRFENGATVRADLLVGADGIHSAVRRSLVDEGPPRYAGRLSWRGVVGLAHPSLRPRDVTMIAGTDGKTFAIFDIGDGLTFWSAGALSPEPTPSDSAAAAKQRVIDLFAGWAPPVGDLLAATPAGDIVERPIEDRTPLTRWSHGRVTLLGDAAHAMVPALGQGANTAFEDARELARYLHHHADLTAALAAYEASRIPRTQTIHARSALQGNRYYEADSEVFSRAVLERANADQNAFEDWLYGEAPA</sequence>
<gene>
    <name evidence="2" type="ORF">F1189_25460</name>
</gene>
<name>A0A5M6ILW1_9PROT</name>
<dbReference type="SUPFAM" id="SSF51905">
    <property type="entry name" value="FAD/NAD(P)-binding domain"/>
    <property type="match status" value="1"/>
</dbReference>
<dbReference type="Gene3D" id="3.50.50.60">
    <property type="entry name" value="FAD/NAD(P)-binding domain"/>
    <property type="match status" value="1"/>
</dbReference>